<dbReference type="AlphaFoldDB" id="A0A9E4N7Y6"/>
<dbReference type="EMBL" id="JAEPCM010000858">
    <property type="protein sequence ID" value="MCG7949175.1"/>
    <property type="molecule type" value="Genomic_DNA"/>
</dbReference>
<organism evidence="1 2">
    <name type="scientific">Candidatus Thiodiazotropha taylori</name>
    <dbReference type="NCBI Taxonomy" id="2792791"/>
    <lineage>
        <taxon>Bacteria</taxon>
        <taxon>Pseudomonadati</taxon>
        <taxon>Pseudomonadota</taxon>
        <taxon>Gammaproteobacteria</taxon>
        <taxon>Chromatiales</taxon>
        <taxon>Sedimenticolaceae</taxon>
        <taxon>Candidatus Thiodiazotropha</taxon>
    </lineage>
</organism>
<accession>A0A9E4N7Y6</accession>
<evidence type="ECO:0000313" key="2">
    <source>
        <dbReference type="Proteomes" id="UP000886667"/>
    </source>
</evidence>
<name>A0A9E4N7Y6_9GAMM</name>
<protein>
    <submittedName>
        <fullName evidence="1">Type II toxin-antitoxin system ParD family antitoxin</fullName>
    </submittedName>
</protein>
<dbReference type="Pfam" id="PF03693">
    <property type="entry name" value="ParD_antitoxin"/>
    <property type="match status" value="1"/>
</dbReference>
<dbReference type="Proteomes" id="UP000886667">
    <property type="component" value="Unassembled WGS sequence"/>
</dbReference>
<reference evidence="1" key="1">
    <citation type="journal article" date="2021" name="Proc. Natl. Acad. Sci. U.S.A.">
        <title>Global biogeography of chemosynthetic symbionts reveals both localized and globally distributed symbiont groups. .</title>
        <authorList>
            <person name="Osvatic J.T."/>
            <person name="Wilkins L.G.E."/>
            <person name="Leibrecht L."/>
            <person name="Leray M."/>
            <person name="Zauner S."/>
            <person name="Polzin J."/>
            <person name="Camacho Y."/>
            <person name="Gros O."/>
            <person name="van Gils J.A."/>
            <person name="Eisen J.A."/>
            <person name="Petersen J.M."/>
            <person name="Yuen B."/>
        </authorList>
    </citation>
    <scope>NUCLEOTIDE SEQUENCE</scope>
    <source>
        <strain evidence="1">MAGclacostrist064TRANS</strain>
    </source>
</reference>
<comment type="caution">
    <text evidence="1">The sequence shown here is derived from an EMBL/GenBank/DDBJ whole genome shotgun (WGS) entry which is preliminary data.</text>
</comment>
<sequence length="79" mass="9344">MSDMKPIGIIYQEGYWNRAHRLQPDTLEEAKMKSNNEDKDIKLTALRERLLEGEKSPLVKDFDFEVFLDELNDQYTHDA</sequence>
<proteinExistence type="predicted"/>
<dbReference type="InterPro" id="IPR022789">
    <property type="entry name" value="ParD"/>
</dbReference>
<gene>
    <name evidence="1" type="ORF">JAZ07_22790</name>
</gene>
<evidence type="ECO:0000313" key="1">
    <source>
        <dbReference type="EMBL" id="MCG7949175.1"/>
    </source>
</evidence>